<keyword evidence="2" id="KW-0813">Transport</keyword>
<evidence type="ECO:0000256" key="3">
    <source>
        <dbReference type="ARBA" id="ARBA00022475"/>
    </source>
</evidence>
<dbReference type="Proteomes" id="UP000075683">
    <property type="component" value="Unassembled WGS sequence"/>
</dbReference>
<dbReference type="PROSITE" id="PS00211">
    <property type="entry name" value="ABC_TRANSPORTER_1"/>
    <property type="match status" value="1"/>
</dbReference>
<dbReference type="InterPro" id="IPR003439">
    <property type="entry name" value="ABC_transporter-like_ATP-bd"/>
</dbReference>
<evidence type="ECO:0000256" key="5">
    <source>
        <dbReference type="ARBA" id="ARBA00022741"/>
    </source>
</evidence>
<dbReference type="OrthoDB" id="9802264at2"/>
<dbReference type="Gene3D" id="3.40.50.300">
    <property type="entry name" value="P-loop containing nucleotide triphosphate hydrolases"/>
    <property type="match status" value="1"/>
</dbReference>
<dbReference type="SUPFAM" id="SSF90123">
    <property type="entry name" value="ABC transporter transmembrane region"/>
    <property type="match status" value="1"/>
</dbReference>
<dbReference type="NCBIfam" id="TIGR02868">
    <property type="entry name" value="CydC"/>
    <property type="match status" value="1"/>
</dbReference>
<feature type="domain" description="ABC transmembrane type-1" evidence="11">
    <location>
        <begin position="19"/>
        <end position="303"/>
    </location>
</feature>
<feature type="transmembrane region" description="Helical" evidence="9">
    <location>
        <begin position="246"/>
        <end position="264"/>
    </location>
</feature>
<evidence type="ECO:0000256" key="4">
    <source>
        <dbReference type="ARBA" id="ARBA00022692"/>
    </source>
</evidence>
<evidence type="ECO:0000256" key="2">
    <source>
        <dbReference type="ARBA" id="ARBA00022448"/>
    </source>
</evidence>
<feature type="transmembrane region" description="Helical" evidence="9">
    <location>
        <begin position="161"/>
        <end position="181"/>
    </location>
</feature>
<dbReference type="InterPro" id="IPR027417">
    <property type="entry name" value="P-loop_NTPase"/>
</dbReference>
<feature type="transmembrane region" description="Helical" evidence="9">
    <location>
        <begin position="17"/>
        <end position="42"/>
    </location>
</feature>
<evidence type="ECO:0008006" key="14">
    <source>
        <dbReference type="Google" id="ProtNLM"/>
    </source>
</evidence>
<evidence type="ECO:0000313" key="13">
    <source>
        <dbReference type="Proteomes" id="UP000075683"/>
    </source>
</evidence>
<evidence type="ECO:0000256" key="6">
    <source>
        <dbReference type="ARBA" id="ARBA00022840"/>
    </source>
</evidence>
<dbReference type="GO" id="GO:0016887">
    <property type="term" value="F:ATP hydrolysis activity"/>
    <property type="evidence" value="ECO:0007669"/>
    <property type="project" value="InterPro"/>
</dbReference>
<dbReference type="AlphaFoldDB" id="A0A150LZP7"/>
<dbReference type="InterPro" id="IPR011527">
    <property type="entry name" value="ABC1_TM_dom"/>
</dbReference>
<evidence type="ECO:0000256" key="9">
    <source>
        <dbReference type="SAM" id="Phobius"/>
    </source>
</evidence>
<keyword evidence="7 9" id="KW-1133">Transmembrane helix</keyword>
<keyword evidence="6" id="KW-0067">ATP-binding</keyword>
<name>A0A150LZP7_9BACI</name>
<comment type="caution">
    <text evidence="12">The sequence shown here is derived from an EMBL/GenBank/DDBJ whole genome shotgun (WGS) entry which is preliminary data.</text>
</comment>
<dbReference type="GO" id="GO:0005524">
    <property type="term" value="F:ATP binding"/>
    <property type="evidence" value="ECO:0007669"/>
    <property type="project" value="UniProtKB-KW"/>
</dbReference>
<evidence type="ECO:0000259" key="10">
    <source>
        <dbReference type="PROSITE" id="PS50893"/>
    </source>
</evidence>
<dbReference type="PATRIC" id="fig|301148.3.peg.3976"/>
<dbReference type="GO" id="GO:0005886">
    <property type="term" value="C:plasma membrane"/>
    <property type="evidence" value="ECO:0007669"/>
    <property type="project" value="UniProtKB-SubCell"/>
</dbReference>
<dbReference type="FunFam" id="3.40.50.300:FF:000221">
    <property type="entry name" value="Multidrug ABC transporter ATP-binding protein"/>
    <property type="match status" value="1"/>
</dbReference>
<organism evidence="12 13">
    <name type="scientific">Caldibacillus debilis</name>
    <dbReference type="NCBI Taxonomy" id="301148"/>
    <lineage>
        <taxon>Bacteria</taxon>
        <taxon>Bacillati</taxon>
        <taxon>Bacillota</taxon>
        <taxon>Bacilli</taxon>
        <taxon>Bacillales</taxon>
        <taxon>Bacillaceae</taxon>
        <taxon>Caldibacillus</taxon>
    </lineage>
</organism>
<dbReference type="RefSeq" id="WP_061569133.1">
    <property type="nucleotide sequence ID" value="NZ_LQYT01000056.1"/>
</dbReference>
<feature type="transmembrane region" description="Helical" evidence="9">
    <location>
        <begin position="135"/>
        <end position="155"/>
    </location>
</feature>
<gene>
    <name evidence="12" type="ORF">B4135_2444</name>
</gene>
<keyword evidence="5" id="KW-0547">Nucleotide-binding</keyword>
<dbReference type="GO" id="GO:0034040">
    <property type="term" value="F:ATPase-coupled lipid transmembrane transporter activity"/>
    <property type="evidence" value="ECO:0007669"/>
    <property type="project" value="TreeGrafter"/>
</dbReference>
<evidence type="ECO:0000256" key="1">
    <source>
        <dbReference type="ARBA" id="ARBA00004651"/>
    </source>
</evidence>
<dbReference type="Pfam" id="PF00005">
    <property type="entry name" value="ABC_tran"/>
    <property type="match status" value="1"/>
</dbReference>
<dbReference type="EMBL" id="LQYT01000056">
    <property type="protein sequence ID" value="KYD17422.1"/>
    <property type="molecule type" value="Genomic_DNA"/>
</dbReference>
<dbReference type="GO" id="GO:0140359">
    <property type="term" value="F:ABC-type transporter activity"/>
    <property type="evidence" value="ECO:0007669"/>
    <property type="project" value="InterPro"/>
</dbReference>
<dbReference type="SMART" id="SM00382">
    <property type="entry name" value="AAA"/>
    <property type="match status" value="1"/>
</dbReference>
<keyword evidence="8 9" id="KW-0472">Membrane</keyword>
<dbReference type="InterPro" id="IPR039421">
    <property type="entry name" value="Type_1_exporter"/>
</dbReference>
<dbReference type="GO" id="GO:0045454">
    <property type="term" value="P:cell redox homeostasis"/>
    <property type="evidence" value="ECO:0007669"/>
    <property type="project" value="InterPro"/>
</dbReference>
<evidence type="ECO:0000313" key="12">
    <source>
        <dbReference type="EMBL" id="KYD17422.1"/>
    </source>
</evidence>
<dbReference type="CDD" id="cd03247">
    <property type="entry name" value="ABCC_cytochrome_bd"/>
    <property type="match status" value="1"/>
</dbReference>
<keyword evidence="4 9" id="KW-0812">Transmembrane</keyword>
<feature type="domain" description="ABC transporter" evidence="10">
    <location>
        <begin position="339"/>
        <end position="572"/>
    </location>
</feature>
<dbReference type="InterPro" id="IPR017871">
    <property type="entry name" value="ABC_transporter-like_CS"/>
</dbReference>
<protein>
    <recommendedName>
        <fullName evidence="14">Thiol reductant ABC exporter subunit CydC</fullName>
    </recommendedName>
</protein>
<feature type="transmembrane region" description="Helical" evidence="9">
    <location>
        <begin position="54"/>
        <end position="73"/>
    </location>
</feature>
<comment type="subcellular location">
    <subcellularLocation>
        <location evidence="1">Cell membrane</location>
        <topology evidence="1">Multi-pass membrane protein</topology>
    </subcellularLocation>
</comment>
<dbReference type="SUPFAM" id="SSF52540">
    <property type="entry name" value="P-loop containing nucleoside triphosphate hydrolases"/>
    <property type="match status" value="1"/>
</dbReference>
<reference evidence="12 13" key="1">
    <citation type="submission" date="2016-01" db="EMBL/GenBank/DDBJ databases">
        <title>Draft Genome Sequences of Seven Thermophilic Sporeformers Isolated from Foods.</title>
        <authorList>
            <person name="Berendsen E.M."/>
            <person name="Wells-Bennik M.H."/>
            <person name="Krawcyk A.O."/>
            <person name="De Jong A."/>
            <person name="Holsappel S."/>
            <person name="Eijlander R.T."/>
            <person name="Kuipers O.P."/>
        </authorList>
    </citation>
    <scope>NUCLEOTIDE SEQUENCE [LARGE SCALE GENOMIC DNA]</scope>
    <source>
        <strain evidence="12 13">B4135</strain>
    </source>
</reference>
<proteinExistence type="predicted"/>
<keyword evidence="3" id="KW-1003">Cell membrane</keyword>
<evidence type="ECO:0000259" key="11">
    <source>
        <dbReference type="PROSITE" id="PS50929"/>
    </source>
</evidence>
<dbReference type="PANTHER" id="PTHR24221">
    <property type="entry name" value="ATP-BINDING CASSETTE SUB-FAMILY B"/>
    <property type="match status" value="1"/>
</dbReference>
<dbReference type="PROSITE" id="PS50893">
    <property type="entry name" value="ABC_TRANSPORTER_2"/>
    <property type="match status" value="1"/>
</dbReference>
<dbReference type="Gene3D" id="1.20.1560.10">
    <property type="entry name" value="ABC transporter type 1, transmembrane domain"/>
    <property type="match status" value="1"/>
</dbReference>
<dbReference type="STRING" id="301148.B4135_2444"/>
<sequence>MGKEHWIFPYLRQYRGLLALAVLLGSLTVFFGGALMFTSGYLISKAAARPESILMVYVPIVGVRAFGIGRAVLRYAERLAGHQFALKILSAMRVRLYKIVEPQALFLRSRFRTGDVLGALADDIEHLQDFYLKTLIPSIVSLAVYTAVLIAAGLFSAPFAILLGVFLGLLIFVGPIISYVYMKIKNEQLKRGRHRLYRQFTDAVFGISDWIFSGKYADYIRRYESQEQELFELETKKFSFVNGRDVLNQMVLGAVVILAVYWANGETISGTFPPTLIAACALAALSLTESFLPVAEAIAETSTYQDSIRRLEAIRAASPKASSEGEKRHAAPDFRQVTIEINRLSFGYDPKTPLLSDIRLKIDQGEKIAIIGRSGSGKSTLLKLIQGALVPSGGEVRINGIPAHELAPAIPKMMAVLNQKPYLFHTSVMNNIRLGNPEASDEKVFEAAKKVQLHEMILQLPEGYETNMHETGQRFSGGERQRIALARILLQNTPVVIMDEPTVGLDPITEADLLADIFDLLEGKTIIWVTHHLLGAEKMDRILFLEKGKITMAGSHQQLLAREERYRRLYALDRPLSGKS</sequence>
<dbReference type="PROSITE" id="PS50929">
    <property type="entry name" value="ABC_TM1F"/>
    <property type="match status" value="1"/>
</dbReference>
<dbReference type="GO" id="GO:0034775">
    <property type="term" value="P:glutathione transmembrane transport"/>
    <property type="evidence" value="ECO:0007669"/>
    <property type="project" value="InterPro"/>
</dbReference>
<dbReference type="InterPro" id="IPR003593">
    <property type="entry name" value="AAA+_ATPase"/>
</dbReference>
<accession>A0A150LZP7</accession>
<dbReference type="InterPro" id="IPR014223">
    <property type="entry name" value="ABC_CydC/D"/>
</dbReference>
<evidence type="ECO:0000256" key="8">
    <source>
        <dbReference type="ARBA" id="ARBA00023136"/>
    </source>
</evidence>
<dbReference type="InterPro" id="IPR036640">
    <property type="entry name" value="ABC1_TM_sf"/>
</dbReference>
<evidence type="ECO:0000256" key="7">
    <source>
        <dbReference type="ARBA" id="ARBA00022989"/>
    </source>
</evidence>
<dbReference type="PANTHER" id="PTHR24221:SF653">
    <property type="entry name" value="TRANSPORT ATP-BINDING PROTEIN CYDC"/>
    <property type="match status" value="1"/>
</dbReference>